<dbReference type="GO" id="GO:0043424">
    <property type="term" value="F:protein histidine kinase binding"/>
    <property type="evidence" value="ECO:0007669"/>
    <property type="project" value="InterPro"/>
</dbReference>
<sequence length="232" mass="25673">MSFSRATSQAPRSPAHVATKEPISFRHTSPIPNGRGDRDREPSPKSIASALLSPVPASKAVLPPEKELFREREGSVKPVAAAEKKSQEPPAAAPEPLPEEDVIDMETFEQILELDDGETREFSHEMVKEYFKQAEKTFDDMQEAFNKDDLDELSKRGHFLKGSSAALGISKVQASCEMIQNLGKLQEGDKTIPQPEALAQLEVLLPQVKVEYAVAKRWLQNFYAAEEAAAED</sequence>
<keyword evidence="5" id="KW-1185">Reference proteome</keyword>
<evidence type="ECO:0000313" key="4">
    <source>
        <dbReference type="EMBL" id="TCD66641.1"/>
    </source>
</evidence>
<dbReference type="SMART" id="SM00073">
    <property type="entry name" value="HPT"/>
    <property type="match status" value="1"/>
</dbReference>
<dbReference type="OrthoDB" id="1673781at2759"/>
<accession>A0A4R0REQ7</accession>
<dbReference type="EMBL" id="RWJN01000127">
    <property type="protein sequence ID" value="TCD66641.1"/>
    <property type="molecule type" value="Genomic_DNA"/>
</dbReference>
<organism evidence="4 5">
    <name type="scientific">Steccherinum ochraceum</name>
    <dbReference type="NCBI Taxonomy" id="92696"/>
    <lineage>
        <taxon>Eukaryota</taxon>
        <taxon>Fungi</taxon>
        <taxon>Dikarya</taxon>
        <taxon>Basidiomycota</taxon>
        <taxon>Agaricomycotina</taxon>
        <taxon>Agaricomycetes</taxon>
        <taxon>Polyporales</taxon>
        <taxon>Steccherinaceae</taxon>
        <taxon>Steccherinum</taxon>
    </lineage>
</organism>
<dbReference type="GO" id="GO:0009927">
    <property type="term" value="F:histidine phosphotransfer kinase activity"/>
    <property type="evidence" value="ECO:0007669"/>
    <property type="project" value="InterPro"/>
</dbReference>
<evidence type="ECO:0000313" key="5">
    <source>
        <dbReference type="Proteomes" id="UP000292702"/>
    </source>
</evidence>
<dbReference type="PANTHER" id="PTHR28242:SF52">
    <property type="entry name" value="PHOSPHORELAY INTERMEDIATE PROTEIN YPD1"/>
    <property type="match status" value="1"/>
</dbReference>
<feature type="compositionally biased region" description="Basic and acidic residues" evidence="2">
    <location>
        <begin position="64"/>
        <end position="75"/>
    </location>
</feature>
<evidence type="ECO:0000256" key="1">
    <source>
        <dbReference type="PROSITE-ProRule" id="PRU00110"/>
    </source>
</evidence>
<name>A0A4R0REQ7_9APHY</name>
<feature type="modified residue" description="Phosphohistidine" evidence="1">
    <location>
        <position position="158"/>
    </location>
</feature>
<proteinExistence type="predicted"/>
<evidence type="ECO:0000256" key="2">
    <source>
        <dbReference type="SAM" id="MobiDB-lite"/>
    </source>
</evidence>
<dbReference type="InterPro" id="IPR036641">
    <property type="entry name" value="HPT_dom_sf"/>
</dbReference>
<dbReference type="STRING" id="92696.A0A4R0REQ7"/>
<feature type="compositionally biased region" description="Polar residues" evidence="2">
    <location>
        <begin position="1"/>
        <end position="11"/>
    </location>
</feature>
<dbReference type="SUPFAM" id="SSF47226">
    <property type="entry name" value="Histidine-containing phosphotransfer domain, HPT domain"/>
    <property type="match status" value="1"/>
</dbReference>
<dbReference type="GO" id="GO:0005634">
    <property type="term" value="C:nucleus"/>
    <property type="evidence" value="ECO:0007669"/>
    <property type="project" value="TreeGrafter"/>
</dbReference>
<dbReference type="AlphaFoldDB" id="A0A4R0REQ7"/>
<dbReference type="PROSITE" id="PS50894">
    <property type="entry name" value="HPT"/>
    <property type="match status" value="1"/>
</dbReference>
<feature type="region of interest" description="Disordered" evidence="2">
    <location>
        <begin position="1"/>
        <end position="102"/>
    </location>
</feature>
<evidence type="ECO:0000259" key="3">
    <source>
        <dbReference type="PROSITE" id="PS50894"/>
    </source>
</evidence>
<dbReference type="InterPro" id="IPR008207">
    <property type="entry name" value="Sig_transdc_His_kin_Hpt_dom"/>
</dbReference>
<dbReference type="PANTHER" id="PTHR28242">
    <property type="entry name" value="PHOSPHORELAY INTERMEDIATE PROTEIN YPD1"/>
    <property type="match status" value="1"/>
</dbReference>
<reference evidence="4 5" key="1">
    <citation type="submission" date="2018-11" db="EMBL/GenBank/DDBJ databases">
        <title>Genome assembly of Steccherinum ochraceum LE-BIN_3174, the white-rot fungus of the Steccherinaceae family (The Residual Polyporoid clade, Polyporales, Basidiomycota).</title>
        <authorList>
            <person name="Fedorova T.V."/>
            <person name="Glazunova O.A."/>
            <person name="Landesman E.O."/>
            <person name="Moiseenko K.V."/>
            <person name="Psurtseva N.V."/>
            <person name="Savinova O.S."/>
            <person name="Shakhova N.V."/>
            <person name="Tyazhelova T.V."/>
            <person name="Vasina D.V."/>
        </authorList>
    </citation>
    <scope>NUCLEOTIDE SEQUENCE [LARGE SCALE GENOMIC DNA]</scope>
    <source>
        <strain evidence="4 5">LE-BIN_3174</strain>
    </source>
</reference>
<dbReference type="InterPro" id="IPR045871">
    <property type="entry name" value="AHP1-5/YPD1"/>
</dbReference>
<dbReference type="Gene3D" id="1.20.120.160">
    <property type="entry name" value="HPT domain"/>
    <property type="match status" value="1"/>
</dbReference>
<protein>
    <recommendedName>
        <fullName evidence="3">HPt domain-containing protein</fullName>
    </recommendedName>
</protein>
<dbReference type="Proteomes" id="UP000292702">
    <property type="component" value="Unassembled WGS sequence"/>
</dbReference>
<comment type="caution">
    <text evidence="4">The sequence shown here is derived from an EMBL/GenBank/DDBJ whole genome shotgun (WGS) entry which is preliminary data.</text>
</comment>
<gene>
    <name evidence="4" type="ORF">EIP91_001109</name>
</gene>
<keyword evidence="1" id="KW-0597">Phosphoprotein</keyword>
<dbReference type="CDD" id="cd00088">
    <property type="entry name" value="HPT"/>
    <property type="match status" value="1"/>
</dbReference>
<feature type="domain" description="HPt" evidence="3">
    <location>
        <begin position="119"/>
        <end position="218"/>
    </location>
</feature>
<dbReference type="GO" id="GO:0000160">
    <property type="term" value="P:phosphorelay signal transduction system"/>
    <property type="evidence" value="ECO:0007669"/>
    <property type="project" value="InterPro"/>
</dbReference>
<dbReference type="GO" id="GO:0005737">
    <property type="term" value="C:cytoplasm"/>
    <property type="evidence" value="ECO:0007669"/>
    <property type="project" value="TreeGrafter"/>
</dbReference>
<dbReference type="Pfam" id="PF01627">
    <property type="entry name" value="Hpt"/>
    <property type="match status" value="1"/>
</dbReference>